<organism evidence="1">
    <name type="scientific">Arundo donax</name>
    <name type="common">Giant reed</name>
    <name type="synonym">Donax arundinaceus</name>
    <dbReference type="NCBI Taxonomy" id="35708"/>
    <lineage>
        <taxon>Eukaryota</taxon>
        <taxon>Viridiplantae</taxon>
        <taxon>Streptophyta</taxon>
        <taxon>Embryophyta</taxon>
        <taxon>Tracheophyta</taxon>
        <taxon>Spermatophyta</taxon>
        <taxon>Magnoliopsida</taxon>
        <taxon>Liliopsida</taxon>
        <taxon>Poales</taxon>
        <taxon>Poaceae</taxon>
        <taxon>PACMAD clade</taxon>
        <taxon>Arundinoideae</taxon>
        <taxon>Arundineae</taxon>
        <taxon>Arundo</taxon>
    </lineage>
</organism>
<name>A0A0A9AKF0_ARUDO</name>
<reference evidence="1" key="1">
    <citation type="submission" date="2014-09" db="EMBL/GenBank/DDBJ databases">
        <authorList>
            <person name="Magalhaes I.L.F."/>
            <person name="Oliveira U."/>
            <person name="Santos F.R."/>
            <person name="Vidigal T.H.D.A."/>
            <person name="Brescovit A.D."/>
            <person name="Santos A.J."/>
        </authorList>
    </citation>
    <scope>NUCLEOTIDE SEQUENCE</scope>
    <source>
        <tissue evidence="1">Shoot tissue taken approximately 20 cm above the soil surface</tissue>
    </source>
</reference>
<evidence type="ECO:0000313" key="1">
    <source>
        <dbReference type="EMBL" id="JAD50363.1"/>
    </source>
</evidence>
<proteinExistence type="predicted"/>
<accession>A0A0A9AKF0</accession>
<protein>
    <submittedName>
        <fullName evidence="1">Uncharacterized protein</fullName>
    </submittedName>
</protein>
<sequence>MLATRPRCCS</sequence>
<reference evidence="1" key="2">
    <citation type="journal article" date="2015" name="Data Brief">
        <title>Shoot transcriptome of the giant reed, Arundo donax.</title>
        <authorList>
            <person name="Barrero R.A."/>
            <person name="Guerrero F.D."/>
            <person name="Moolhuijzen P."/>
            <person name="Goolsby J.A."/>
            <person name="Tidwell J."/>
            <person name="Bellgard S.E."/>
            <person name="Bellgard M.I."/>
        </authorList>
    </citation>
    <scope>NUCLEOTIDE SEQUENCE</scope>
    <source>
        <tissue evidence="1">Shoot tissue taken approximately 20 cm above the soil surface</tissue>
    </source>
</reference>
<dbReference type="EMBL" id="GBRH01247532">
    <property type="protein sequence ID" value="JAD50363.1"/>
    <property type="molecule type" value="Transcribed_RNA"/>
</dbReference>